<feature type="transmembrane region" description="Helical" evidence="1">
    <location>
        <begin position="101"/>
        <end position="119"/>
    </location>
</feature>
<proteinExistence type="predicted"/>
<feature type="transmembrane region" description="Helical" evidence="1">
    <location>
        <begin position="74"/>
        <end position="94"/>
    </location>
</feature>
<evidence type="ECO:0000313" key="2">
    <source>
        <dbReference type="EMBL" id="QCD65968.1"/>
    </source>
</evidence>
<feature type="transmembrane region" description="Helical" evidence="1">
    <location>
        <begin position="231"/>
        <end position="252"/>
    </location>
</feature>
<evidence type="ECO:0008006" key="4">
    <source>
        <dbReference type="Google" id="ProtNLM"/>
    </source>
</evidence>
<keyword evidence="1" id="KW-0812">Transmembrane</keyword>
<reference evidence="2 3" key="1">
    <citation type="submission" date="2019-04" db="EMBL/GenBank/DDBJ databases">
        <title>Complete genome sequence of Arthrobacter sp. ZXY-2 associated with effective atrazine degradation and salt adaptation.</title>
        <authorList>
            <person name="Zhao X."/>
        </authorList>
    </citation>
    <scope>NUCLEOTIDE SEQUENCE [LARGE SCALE GENOMIC DNA]</scope>
    <source>
        <strain evidence="3">ZP60</strain>
    </source>
</reference>
<evidence type="ECO:0000313" key="3">
    <source>
        <dbReference type="Proteomes" id="UP000297053"/>
    </source>
</evidence>
<feature type="transmembrane region" description="Helical" evidence="1">
    <location>
        <begin position="264"/>
        <end position="282"/>
    </location>
</feature>
<dbReference type="OMA" id="LVMNYQE"/>
<organism evidence="2 3">
    <name type="scientific">Halomicrobium mukohataei</name>
    <dbReference type="NCBI Taxonomy" id="57705"/>
    <lineage>
        <taxon>Archaea</taxon>
        <taxon>Methanobacteriati</taxon>
        <taxon>Methanobacteriota</taxon>
        <taxon>Stenosarchaea group</taxon>
        <taxon>Halobacteria</taxon>
        <taxon>Halobacteriales</taxon>
        <taxon>Haloarculaceae</taxon>
        <taxon>Halomicrobium</taxon>
    </lineage>
</organism>
<name>A0A4D6KBS6_9EURY</name>
<feature type="transmembrane region" description="Helical" evidence="1">
    <location>
        <begin position="131"/>
        <end position="151"/>
    </location>
</feature>
<keyword evidence="1" id="KW-0472">Membrane</keyword>
<reference evidence="2 3" key="2">
    <citation type="submission" date="2019-04" db="EMBL/GenBank/DDBJ databases">
        <authorList>
            <person name="Yang S."/>
            <person name="Wei W."/>
        </authorList>
    </citation>
    <scope>NUCLEOTIDE SEQUENCE [LARGE SCALE GENOMIC DNA]</scope>
    <source>
        <strain evidence="3">ZP60</strain>
    </source>
</reference>
<feature type="transmembrane region" description="Helical" evidence="1">
    <location>
        <begin position="163"/>
        <end position="183"/>
    </location>
</feature>
<dbReference type="EMBL" id="CP039375">
    <property type="protein sequence ID" value="QCD65968.1"/>
    <property type="molecule type" value="Genomic_DNA"/>
</dbReference>
<dbReference type="GeneID" id="42179285"/>
<feature type="transmembrane region" description="Helical" evidence="1">
    <location>
        <begin position="189"/>
        <end position="210"/>
    </location>
</feature>
<sequence>MSNRNTVESSGRISPRWSGFHPTDIAVLFSVPIVLGLIFLLPLSTRQSLVFEYTEPTLLTAATAPFVHLTTTHLAVNVVGYFLVVPVAYLLSVASGRRSRFFAAFFTFVLVFPVLLSYLNLAVVRPAAGTGFSGVTMAFVGYLPLALADHLEVHADVGPSETVAPTLFFLGIALVAGLSVQSVQRDRATVWLGTAGLILTAILAALLYWLSAPDRVTDVVRKLRGISYRPGNAELLGFSGVVFVSFFFVAFPPTAATGATVVNVYVHLLGYALGFIATYTTVEVGAQLPGEETPI</sequence>
<gene>
    <name evidence="2" type="ORF">E5139_10075</name>
</gene>
<dbReference type="AlphaFoldDB" id="A0A4D6KBS6"/>
<dbReference type="Proteomes" id="UP000297053">
    <property type="component" value="Chromosome"/>
</dbReference>
<keyword evidence="1" id="KW-1133">Transmembrane helix</keyword>
<dbReference type="KEGG" id="halz:E5139_10075"/>
<accession>A0A4D6KBS6</accession>
<protein>
    <recommendedName>
        <fullName evidence="4">Rhomboid family intramembrane serine protease</fullName>
    </recommendedName>
</protein>
<feature type="transmembrane region" description="Helical" evidence="1">
    <location>
        <begin position="25"/>
        <end position="43"/>
    </location>
</feature>
<evidence type="ECO:0000256" key="1">
    <source>
        <dbReference type="SAM" id="Phobius"/>
    </source>
</evidence>
<dbReference type="RefSeq" id="WP_015762350.1">
    <property type="nucleotide sequence ID" value="NZ_CP039375.1"/>
</dbReference>